<feature type="compositionally biased region" description="Polar residues" evidence="1">
    <location>
        <begin position="10"/>
        <end position="22"/>
    </location>
</feature>
<feature type="compositionally biased region" description="Basic and acidic residues" evidence="1">
    <location>
        <begin position="345"/>
        <end position="355"/>
    </location>
</feature>
<feature type="region of interest" description="Disordered" evidence="1">
    <location>
        <begin position="1"/>
        <end position="70"/>
    </location>
</feature>
<feature type="region of interest" description="Disordered" evidence="1">
    <location>
        <begin position="254"/>
        <end position="364"/>
    </location>
</feature>
<organism evidence="2 3">
    <name type="scientific">Anopheles maculatus</name>
    <dbReference type="NCBI Taxonomy" id="74869"/>
    <lineage>
        <taxon>Eukaryota</taxon>
        <taxon>Metazoa</taxon>
        <taxon>Ecdysozoa</taxon>
        <taxon>Arthropoda</taxon>
        <taxon>Hexapoda</taxon>
        <taxon>Insecta</taxon>
        <taxon>Pterygota</taxon>
        <taxon>Neoptera</taxon>
        <taxon>Endopterygota</taxon>
        <taxon>Diptera</taxon>
        <taxon>Nematocera</taxon>
        <taxon>Culicoidea</taxon>
        <taxon>Culicidae</taxon>
        <taxon>Anophelinae</taxon>
        <taxon>Anopheles</taxon>
        <taxon>Anopheles maculatus group</taxon>
    </lineage>
</organism>
<evidence type="ECO:0000313" key="3">
    <source>
        <dbReference type="Proteomes" id="UP000075901"/>
    </source>
</evidence>
<keyword evidence="3" id="KW-1185">Reference proteome</keyword>
<feature type="region of interest" description="Disordered" evidence="1">
    <location>
        <begin position="124"/>
        <end position="167"/>
    </location>
</feature>
<name>A0A182S989_9DIPT</name>
<feature type="compositionally biased region" description="Basic and acidic residues" evidence="1">
    <location>
        <begin position="297"/>
        <end position="326"/>
    </location>
</feature>
<feature type="region of interest" description="Disordered" evidence="1">
    <location>
        <begin position="91"/>
        <end position="110"/>
    </location>
</feature>
<dbReference type="EnsemblMetazoa" id="AMAM002223-RA">
    <property type="protein sequence ID" value="AMAM002223-PA"/>
    <property type="gene ID" value="AMAM002223"/>
</dbReference>
<evidence type="ECO:0000313" key="2">
    <source>
        <dbReference type="EnsemblMetazoa" id="AMAM002223-PA"/>
    </source>
</evidence>
<reference evidence="3" key="1">
    <citation type="submission" date="2013-09" db="EMBL/GenBank/DDBJ databases">
        <title>The Genome Sequence of Anopheles maculatus species B.</title>
        <authorList>
            <consortium name="The Broad Institute Genomics Platform"/>
            <person name="Neafsey D.E."/>
            <person name="Besansky N."/>
            <person name="Howell P."/>
            <person name="Walton C."/>
            <person name="Young S.K."/>
            <person name="Zeng Q."/>
            <person name="Gargeya S."/>
            <person name="Fitzgerald M."/>
            <person name="Haas B."/>
            <person name="Abouelleil A."/>
            <person name="Allen A.W."/>
            <person name="Alvarado L."/>
            <person name="Arachchi H.M."/>
            <person name="Berlin A.M."/>
            <person name="Chapman S.B."/>
            <person name="Gainer-Dewar J."/>
            <person name="Goldberg J."/>
            <person name="Griggs A."/>
            <person name="Gujja S."/>
            <person name="Hansen M."/>
            <person name="Howarth C."/>
            <person name="Imamovic A."/>
            <person name="Ireland A."/>
            <person name="Larimer J."/>
            <person name="McCowan C."/>
            <person name="Murphy C."/>
            <person name="Pearson M."/>
            <person name="Poon T.W."/>
            <person name="Priest M."/>
            <person name="Roberts A."/>
            <person name="Saif S."/>
            <person name="Shea T."/>
            <person name="Sisk P."/>
            <person name="Sykes S."/>
            <person name="Wortman J."/>
            <person name="Nusbaum C."/>
            <person name="Birren B."/>
        </authorList>
    </citation>
    <scope>NUCLEOTIDE SEQUENCE [LARGE SCALE GENOMIC DNA]</scope>
    <source>
        <strain evidence="3">maculatus3</strain>
    </source>
</reference>
<dbReference type="Proteomes" id="UP000075901">
    <property type="component" value="Unassembled WGS sequence"/>
</dbReference>
<protein>
    <submittedName>
        <fullName evidence="2">Uncharacterized protein</fullName>
    </submittedName>
</protein>
<reference evidence="2" key="2">
    <citation type="submission" date="2020-05" db="UniProtKB">
        <authorList>
            <consortium name="EnsemblMetazoa"/>
        </authorList>
    </citation>
    <scope>IDENTIFICATION</scope>
    <source>
        <strain evidence="2">maculatus3</strain>
    </source>
</reference>
<accession>A0A182S989</accession>
<evidence type="ECO:0000256" key="1">
    <source>
        <dbReference type="SAM" id="MobiDB-lite"/>
    </source>
</evidence>
<proteinExistence type="predicted"/>
<sequence length="387" mass="42515">RINRPEANLSPINVATTFTPSHPTYRAVNPAIFSPSGENASRATVPPSDDPTDGDNDVTGLKHPRTLDTPDSCIVPDGRCESFRNVIHAPGRPTYRTASTGPTVPLHQRSNGVDVDYFKTNFTDDKTPDVNANRARNFDEEPNKYDTQTPQDKSIDPDRFGASENSAPVRGTEYNRAVQPRMISFTDGEFIFGPFDERSLEFGRFELLSDKLGARNLSPAGTGTTAMMMMTAPAAPTAAATDERPHRALLSDEPKIIGSARTEPTDESPCPPTLSTGLRTPPAPEDETIEVENSVPGDDKWKIAPSSVDKRQQTSRNPKDYTRWARFENGNISPPPSENELTADSNREHSAPAHAEKRRTRGEEIEDIFQQLNQSLKANATKDTADD</sequence>
<dbReference type="VEuPathDB" id="VectorBase:AMAM002223"/>
<dbReference type="AlphaFoldDB" id="A0A182S989"/>